<evidence type="ECO:0000313" key="1">
    <source>
        <dbReference type="EMBL" id="UPW35985.1"/>
    </source>
</evidence>
<sequence length="91" mass="11055">MERAHRTGNLRNMCFRMAEAEDWGNITEAELNLFKRWIRRELEGDTWQGVTYFLSSKNPHVFDDEPPLCEERSNWCNFYVWAYYDLLKKKS</sequence>
<keyword evidence="2" id="KW-1185">Reference proteome</keyword>
<reference evidence="1" key="1">
    <citation type="journal article" date="2022" name="J. Appl. Microbiol.">
        <title>Bacteriophage-Antibiotic Combinations Against Multidrug-Resistant Pseudomonas aeruginosa.</title>
        <authorList>
            <person name="Holger D."/>
            <person name="Lev K.L."/>
            <person name="Kebriaei R."/>
            <person name="Morrisette T."/>
            <person name="Shah R."/>
            <person name="Alexander J."/>
            <person name="Lehman S.M."/>
            <person name="Rybak M.J."/>
        </authorList>
    </citation>
    <scope>NUCLEOTIDE SEQUENCE</scope>
</reference>
<protein>
    <submittedName>
        <fullName evidence="1">Uncharacterized protein</fullName>
    </submittedName>
</protein>
<name>A0AAE9HGM9_9CAUD</name>
<proteinExistence type="predicted"/>
<dbReference type="Proteomes" id="UP000831536">
    <property type="component" value="Segment"/>
</dbReference>
<organism evidence="1 2">
    <name type="scientific">Pseudomonas phage EM</name>
    <dbReference type="NCBI Taxonomy" id="2936914"/>
    <lineage>
        <taxon>Viruses</taxon>
        <taxon>Duplodnaviria</taxon>
        <taxon>Heunggongvirae</taxon>
        <taxon>Uroviricota</taxon>
        <taxon>Caudoviricetes</taxon>
        <taxon>Vandenendeviridae</taxon>
        <taxon>Skurskavirinae</taxon>
        <taxon>Baldwinvirus</taxon>
        <taxon>Baldwinvirus EM</taxon>
    </lineage>
</organism>
<accession>A0AAE9HGM9</accession>
<gene>
    <name evidence="1" type="ORF">EM_200</name>
</gene>
<evidence type="ECO:0000313" key="2">
    <source>
        <dbReference type="Proteomes" id="UP000831536"/>
    </source>
</evidence>
<dbReference type="EMBL" id="ON169972">
    <property type="protein sequence ID" value="UPW35985.1"/>
    <property type="molecule type" value="Genomic_DNA"/>
</dbReference>